<dbReference type="EMBL" id="KZ992941">
    <property type="protein sequence ID" value="RKP06159.1"/>
    <property type="molecule type" value="Genomic_DNA"/>
</dbReference>
<dbReference type="OrthoDB" id="6419443at2759"/>
<dbReference type="Pfam" id="PF11312">
    <property type="entry name" value="Methyltransf_34"/>
    <property type="match status" value="1"/>
</dbReference>
<evidence type="ECO:0008006" key="4">
    <source>
        <dbReference type="Google" id="ProtNLM"/>
    </source>
</evidence>
<evidence type="ECO:0000256" key="1">
    <source>
        <dbReference type="SAM" id="SignalP"/>
    </source>
</evidence>
<feature type="chain" id="PRO_5020432256" description="Class I SAM-dependent methyltransferase" evidence="1">
    <location>
        <begin position="21"/>
        <end position="254"/>
    </location>
</feature>
<keyword evidence="3" id="KW-1185">Reference proteome</keyword>
<name>A0A4V1IW33_9FUNG</name>
<sequence>MLHANVSATAILNMLRVALADALNAPDFDARLQRIKGHFFERDYDAVFSEPTYLPVYAARYVPGRALCYYRMFTRHPALLSLLARPTRIYALGAGAGSELAAFMAAAVHESVATSLVTLHTQDIADWRDVLLRIEEASRAKWGVTVDRIRCEFSQGSVLNLFARADLITAMFVMNELFTDKRQAMRLLVDSAGSFSNLKVGERTYMIYTVFDALHEHFEPIAKEDSEWYRYPKHLQYPLELNNMRYFIRLYRRK</sequence>
<accession>A0A4V1IW33</accession>
<organism evidence="2 3">
    <name type="scientific">Thamnocephalis sphaerospora</name>
    <dbReference type="NCBI Taxonomy" id="78915"/>
    <lineage>
        <taxon>Eukaryota</taxon>
        <taxon>Fungi</taxon>
        <taxon>Fungi incertae sedis</taxon>
        <taxon>Zoopagomycota</taxon>
        <taxon>Zoopagomycotina</taxon>
        <taxon>Zoopagomycetes</taxon>
        <taxon>Zoopagales</taxon>
        <taxon>Sigmoideomycetaceae</taxon>
        <taxon>Thamnocephalis</taxon>
    </lineage>
</organism>
<dbReference type="Proteomes" id="UP000271241">
    <property type="component" value="Unassembled WGS sequence"/>
</dbReference>
<dbReference type="InterPro" id="IPR021463">
    <property type="entry name" value="Methyltransf_34"/>
</dbReference>
<feature type="signal peptide" evidence="1">
    <location>
        <begin position="1"/>
        <end position="20"/>
    </location>
</feature>
<keyword evidence="1" id="KW-0732">Signal</keyword>
<evidence type="ECO:0000313" key="2">
    <source>
        <dbReference type="EMBL" id="RKP06159.1"/>
    </source>
</evidence>
<dbReference type="AlphaFoldDB" id="A0A4V1IW33"/>
<evidence type="ECO:0000313" key="3">
    <source>
        <dbReference type="Proteomes" id="UP000271241"/>
    </source>
</evidence>
<dbReference type="STRING" id="78915.A0A4V1IW33"/>
<protein>
    <recommendedName>
        <fullName evidence="4">Class I SAM-dependent methyltransferase</fullName>
    </recommendedName>
</protein>
<gene>
    <name evidence="2" type="ORF">THASP1DRAFT_18836</name>
</gene>
<proteinExistence type="predicted"/>
<reference evidence="3" key="1">
    <citation type="journal article" date="2018" name="Nat. Microbiol.">
        <title>Leveraging single-cell genomics to expand the fungal tree of life.</title>
        <authorList>
            <person name="Ahrendt S.R."/>
            <person name="Quandt C.A."/>
            <person name="Ciobanu D."/>
            <person name="Clum A."/>
            <person name="Salamov A."/>
            <person name="Andreopoulos B."/>
            <person name="Cheng J.F."/>
            <person name="Woyke T."/>
            <person name="Pelin A."/>
            <person name="Henrissat B."/>
            <person name="Reynolds N.K."/>
            <person name="Benny G.L."/>
            <person name="Smith M.E."/>
            <person name="James T.Y."/>
            <person name="Grigoriev I.V."/>
        </authorList>
    </citation>
    <scope>NUCLEOTIDE SEQUENCE [LARGE SCALE GENOMIC DNA]</scope>
    <source>
        <strain evidence="3">RSA 1356</strain>
    </source>
</reference>